<accession>A0A9P5SRP3</accession>
<dbReference type="SUPFAM" id="SSF57667">
    <property type="entry name" value="beta-beta-alpha zinc fingers"/>
    <property type="match status" value="2"/>
</dbReference>
<dbReference type="SMART" id="SM00355">
    <property type="entry name" value="ZnF_C2H2"/>
    <property type="match status" value="3"/>
</dbReference>
<evidence type="ECO:0000256" key="4">
    <source>
        <dbReference type="PROSITE-ProRule" id="PRU00042"/>
    </source>
</evidence>
<feature type="domain" description="C2H2-type" evidence="6">
    <location>
        <begin position="346"/>
        <end position="373"/>
    </location>
</feature>
<keyword evidence="2 4" id="KW-0863">Zinc-finger</keyword>
<feature type="domain" description="C2H2-type" evidence="6">
    <location>
        <begin position="374"/>
        <end position="399"/>
    </location>
</feature>
<dbReference type="AlphaFoldDB" id="A0A9P5SRP3"/>
<evidence type="ECO:0000259" key="6">
    <source>
        <dbReference type="PROSITE" id="PS50157"/>
    </source>
</evidence>
<dbReference type="PANTHER" id="PTHR23235">
    <property type="entry name" value="KRUEPPEL-LIKE TRANSCRIPTION FACTOR"/>
    <property type="match status" value="1"/>
</dbReference>
<dbReference type="EMBL" id="JAAAUY010000147">
    <property type="protein sequence ID" value="KAF9334465.1"/>
    <property type="molecule type" value="Genomic_DNA"/>
</dbReference>
<evidence type="ECO:0000256" key="5">
    <source>
        <dbReference type="SAM" id="MobiDB-lite"/>
    </source>
</evidence>
<dbReference type="PROSITE" id="PS00028">
    <property type="entry name" value="ZINC_FINGER_C2H2_1"/>
    <property type="match status" value="3"/>
</dbReference>
<feature type="region of interest" description="Disordered" evidence="5">
    <location>
        <begin position="281"/>
        <end position="309"/>
    </location>
</feature>
<name>A0A9P5SRP3_9FUNG</name>
<dbReference type="Gene3D" id="3.30.160.60">
    <property type="entry name" value="Classic Zinc Finger"/>
    <property type="match status" value="3"/>
</dbReference>
<dbReference type="Proteomes" id="UP000696485">
    <property type="component" value="Unassembled WGS sequence"/>
</dbReference>
<dbReference type="PROSITE" id="PS50157">
    <property type="entry name" value="ZINC_FINGER_C2H2_2"/>
    <property type="match status" value="3"/>
</dbReference>
<protein>
    <recommendedName>
        <fullName evidence="6">C2H2-type domain-containing protein</fullName>
    </recommendedName>
</protein>
<gene>
    <name evidence="7" type="ORF">BG006_002118</name>
</gene>
<proteinExistence type="predicted"/>
<dbReference type="Pfam" id="PF00096">
    <property type="entry name" value="zf-C2H2"/>
    <property type="match status" value="2"/>
</dbReference>
<feature type="domain" description="C2H2-type" evidence="6">
    <location>
        <begin position="316"/>
        <end position="345"/>
    </location>
</feature>
<sequence>MNSQRNSYYYHGLRGVASATAQGKHPASPSLHHRYAFLQQVAPPEPTCPYPEAEYLLLESDTIEAATSCASHNSSSLYTDNWQLQDYRPLPLNDSDAFYPSTRAPTSMGLDQLEHLLQSDQPEPQSYNMFGYDQNTFALGEIMPNPISFKSHTFGVDTYDDTSAVDQILSVPVSTSSGHVDSSFPWTSEWASDCSSAFLGSGSGSPMWSSASPNISELSLSGSPLIPSVSCPSSWDPNVEVESFAPVKTEFAPIKTEFAPIKIELASVKIEQLVPNFKPVTKSHIQSDAPPAKRKTEDEPEVSKKAKKAKKLPTAHPCTFEGCPRVFDRKSNLGSHLATHYNVREHHCNECDSSFLRVYDLDRHIRSHTKEIKYPCTQKGCTKGYGRSDQLKRHLEKNH</sequence>
<keyword evidence="8" id="KW-1185">Reference proteome</keyword>
<evidence type="ECO:0000256" key="2">
    <source>
        <dbReference type="ARBA" id="ARBA00022771"/>
    </source>
</evidence>
<evidence type="ECO:0000256" key="3">
    <source>
        <dbReference type="ARBA" id="ARBA00022833"/>
    </source>
</evidence>
<evidence type="ECO:0000256" key="1">
    <source>
        <dbReference type="ARBA" id="ARBA00022723"/>
    </source>
</evidence>
<dbReference type="InterPro" id="IPR013087">
    <property type="entry name" value="Znf_C2H2_type"/>
</dbReference>
<dbReference type="GO" id="GO:0008270">
    <property type="term" value="F:zinc ion binding"/>
    <property type="evidence" value="ECO:0007669"/>
    <property type="project" value="UniProtKB-KW"/>
</dbReference>
<dbReference type="InterPro" id="IPR036236">
    <property type="entry name" value="Znf_C2H2_sf"/>
</dbReference>
<evidence type="ECO:0000313" key="8">
    <source>
        <dbReference type="Proteomes" id="UP000696485"/>
    </source>
</evidence>
<keyword evidence="3" id="KW-0862">Zinc</keyword>
<organism evidence="7 8">
    <name type="scientific">Podila minutissima</name>
    <dbReference type="NCBI Taxonomy" id="64525"/>
    <lineage>
        <taxon>Eukaryota</taxon>
        <taxon>Fungi</taxon>
        <taxon>Fungi incertae sedis</taxon>
        <taxon>Mucoromycota</taxon>
        <taxon>Mortierellomycotina</taxon>
        <taxon>Mortierellomycetes</taxon>
        <taxon>Mortierellales</taxon>
        <taxon>Mortierellaceae</taxon>
        <taxon>Podila</taxon>
    </lineage>
</organism>
<reference evidence="7" key="1">
    <citation type="journal article" date="2020" name="Fungal Divers.">
        <title>Resolving the Mortierellaceae phylogeny through synthesis of multi-gene phylogenetics and phylogenomics.</title>
        <authorList>
            <person name="Vandepol N."/>
            <person name="Liber J."/>
            <person name="Desiro A."/>
            <person name="Na H."/>
            <person name="Kennedy M."/>
            <person name="Barry K."/>
            <person name="Grigoriev I.V."/>
            <person name="Miller A.N."/>
            <person name="O'Donnell K."/>
            <person name="Stajich J.E."/>
            <person name="Bonito G."/>
        </authorList>
    </citation>
    <scope>NUCLEOTIDE SEQUENCE</scope>
    <source>
        <strain evidence="7">NVP1</strain>
    </source>
</reference>
<feature type="compositionally biased region" description="Basic and acidic residues" evidence="5">
    <location>
        <begin position="294"/>
        <end position="304"/>
    </location>
</feature>
<comment type="caution">
    <text evidence="7">The sequence shown here is derived from an EMBL/GenBank/DDBJ whole genome shotgun (WGS) entry which is preliminary data.</text>
</comment>
<evidence type="ECO:0000313" key="7">
    <source>
        <dbReference type="EMBL" id="KAF9334465.1"/>
    </source>
</evidence>
<keyword evidence="1" id="KW-0479">Metal-binding</keyword>